<dbReference type="KEGG" id="acru:HHL28_13400"/>
<evidence type="ECO:0000313" key="1">
    <source>
        <dbReference type="EMBL" id="QJE73956.1"/>
    </source>
</evidence>
<organism evidence="1 2">
    <name type="scientific">Aerophototrophica crusticola</name>
    <dbReference type="NCBI Taxonomy" id="1709002"/>
    <lineage>
        <taxon>Bacteria</taxon>
        <taxon>Pseudomonadati</taxon>
        <taxon>Pseudomonadota</taxon>
        <taxon>Alphaproteobacteria</taxon>
        <taxon>Rhodospirillales</taxon>
        <taxon>Rhodospirillaceae</taxon>
        <taxon>Aerophototrophica</taxon>
    </lineage>
</organism>
<protein>
    <submittedName>
        <fullName evidence="1">Uncharacterized protein</fullName>
    </submittedName>
</protein>
<proteinExistence type="predicted"/>
<gene>
    <name evidence="1" type="ORF">HHL28_13400</name>
</gene>
<name>A0A858RAD6_9PROT</name>
<accession>A0A858RAD6</accession>
<dbReference type="EMBL" id="CP051775">
    <property type="protein sequence ID" value="QJE73956.1"/>
    <property type="molecule type" value="Genomic_DNA"/>
</dbReference>
<keyword evidence="2" id="KW-1185">Reference proteome</keyword>
<evidence type="ECO:0000313" key="2">
    <source>
        <dbReference type="Proteomes" id="UP000501891"/>
    </source>
</evidence>
<dbReference type="AlphaFoldDB" id="A0A858RAD6"/>
<sequence>MMDRERLPEEGETEAGRYLAARAMIQIQAEAEAYLAARAARVPRGRALEILARAGTQEPIPEDRFDGN</sequence>
<dbReference type="Proteomes" id="UP000501891">
    <property type="component" value="Chromosome"/>
</dbReference>
<reference evidence="1" key="1">
    <citation type="submission" date="2020-04" db="EMBL/GenBank/DDBJ databases">
        <title>A desert anoxygenic phototrophic bacterium fixes CO2 using RubisCO under aerobic conditions.</title>
        <authorList>
            <person name="Tang K."/>
        </authorList>
    </citation>
    <scope>NUCLEOTIDE SEQUENCE [LARGE SCALE GENOMIC DNA]</scope>
    <source>
        <strain evidence="1">MIMtkB3</strain>
    </source>
</reference>